<dbReference type="eggNOG" id="COG0620">
    <property type="taxonomic scope" value="Bacteria"/>
</dbReference>
<dbReference type="OrthoDB" id="244285at2"/>
<dbReference type="GO" id="GO:0032259">
    <property type="term" value="P:methylation"/>
    <property type="evidence" value="ECO:0007669"/>
    <property type="project" value="UniProtKB-KW"/>
</dbReference>
<dbReference type="InterPro" id="IPR006276">
    <property type="entry name" value="Cobalamin-indep_Met_synthase"/>
</dbReference>
<keyword evidence="4 11" id="KW-0489">Methyltransferase</keyword>
<dbReference type="GO" id="GO:0008270">
    <property type="term" value="F:zinc ion binding"/>
    <property type="evidence" value="ECO:0007669"/>
    <property type="project" value="InterPro"/>
</dbReference>
<organism evidence="17 18">
    <name type="scientific">Herminiimonas arsenicoxydans</name>
    <dbReference type="NCBI Taxonomy" id="204773"/>
    <lineage>
        <taxon>Bacteria</taxon>
        <taxon>Pseudomonadati</taxon>
        <taxon>Pseudomonadota</taxon>
        <taxon>Betaproteobacteria</taxon>
        <taxon>Burkholderiales</taxon>
        <taxon>Oxalobacteraceae</taxon>
        <taxon>Herminiimonas</taxon>
    </lineage>
</organism>
<evidence type="ECO:0000259" key="16">
    <source>
        <dbReference type="Pfam" id="PF08267"/>
    </source>
</evidence>
<feature type="binding site" evidence="11">
    <location>
        <position position="651"/>
    </location>
    <ligand>
        <name>Zn(2+)</name>
        <dbReference type="ChEBI" id="CHEBI:29105"/>
        <note>catalytic</note>
    </ligand>
</feature>
<evidence type="ECO:0000256" key="6">
    <source>
        <dbReference type="ARBA" id="ARBA00022679"/>
    </source>
</evidence>
<comment type="function">
    <text evidence="1 11">Catalyzes the transfer of a methyl group from 5-methyltetrahydrofolate to homocysteine resulting in methionine formation.</text>
</comment>
<feature type="domain" description="Cobalamin-independent methionine synthase MetE N-terminal" evidence="16">
    <location>
        <begin position="7"/>
        <end position="317"/>
    </location>
</feature>
<evidence type="ECO:0000256" key="3">
    <source>
        <dbReference type="ARBA" id="ARBA00009553"/>
    </source>
</evidence>
<dbReference type="UniPathway" id="UPA00051">
    <property type="reaction ID" value="UER00082"/>
</dbReference>
<evidence type="ECO:0000256" key="5">
    <source>
        <dbReference type="ARBA" id="ARBA00022605"/>
    </source>
</evidence>
<gene>
    <name evidence="11 17" type="primary">metE</name>
    <name evidence="17" type="ordered locus">HEAR2136</name>
</gene>
<feature type="binding site" evidence="11">
    <location>
        <position position="613"/>
    </location>
    <ligand>
        <name>5-methyltetrahydropteroyltri-L-glutamate</name>
        <dbReference type="ChEBI" id="CHEBI:58207"/>
    </ligand>
</feature>
<comment type="pathway">
    <text evidence="2 11">Amino-acid biosynthesis; L-methionine biosynthesis via de novo pathway; L-methionine from L-homocysteine (MetE route): step 1/1.</text>
</comment>
<feature type="binding site" evidence="11 12">
    <location>
        <begin position="439"/>
        <end position="441"/>
    </location>
    <ligand>
        <name>L-homocysteine</name>
        <dbReference type="ChEBI" id="CHEBI:58199"/>
    </ligand>
</feature>
<feature type="binding site" evidence="11 12">
    <location>
        <position position="607"/>
    </location>
    <ligand>
        <name>L-methionine</name>
        <dbReference type="ChEBI" id="CHEBI:57844"/>
    </ligand>
</feature>
<dbReference type="InterPro" id="IPR038071">
    <property type="entry name" value="UROD/MetE-like_sf"/>
</dbReference>
<evidence type="ECO:0000256" key="13">
    <source>
        <dbReference type="PIRSR" id="PIRSR000382-2"/>
    </source>
</evidence>
<feature type="binding site" evidence="13">
    <location>
        <position position="734"/>
    </location>
    <ligand>
        <name>Zn(2+)</name>
        <dbReference type="ChEBI" id="CHEBI:29105"/>
        <label>1</label>
        <note>catalytic</note>
    </ligand>
</feature>
<feature type="binding site" evidence="11">
    <location>
        <position position="492"/>
    </location>
    <ligand>
        <name>L-homocysteine</name>
        <dbReference type="ChEBI" id="CHEBI:58199"/>
    </ligand>
</feature>
<feature type="binding site" evidence="13">
    <location>
        <position position="673"/>
    </location>
    <ligand>
        <name>Zn(2+)</name>
        <dbReference type="ChEBI" id="CHEBI:29105"/>
        <label>1</label>
        <note>catalytic</note>
    </ligand>
</feature>
<evidence type="ECO:0000256" key="7">
    <source>
        <dbReference type="ARBA" id="ARBA00022723"/>
    </source>
</evidence>
<sequence length="773" mass="86342">MANAAKAHILGFPRIGAQRELKFAVESFWRGDSDLAALQQTGKTLRQRHWAIQADAGLDFVSVGDFAWYDQVLNTLALLGAVPTRFKFDPKKLTLADYFTLARGNPEHFAMEMTKWFDTNYHYLVPEFTADLRFDGGVDWLFEENAEAVALGHKTKVTLVGPLTLLYLGKIKSGEGDHKFDKLDLLPKVIAAYQNVLQRLQAAGVEWVQIDEPILALELAAVWRNAFVPTYEALSAAAPKLLLATYFDQVREHTALLHSLPVAGVHLDLVRGAGQLDDFLQDWPQGRVLSAGIVDGRNIWRADLDAALTALKPLQEKLGDKLWVSASCSLLHVPVDLAHENKLDEELKGWLSFATQKTQEITAIKRALNGERDAVAAQFEAAALSVAARNTSPRIHNPLVQKRLSEISKISAARSNVFADRIVKQQARFKLPAFPTTNIGSFPQTTDIRQARAQYKRGEIGHLDYLNRMRDEVRLVVQKQEEIGLDVFVHGEPERNDMVEYFGEQLWGYGFTANGWVQSYGSRCVKPPFIYGDVYRPEAMTVGWSEFAQSLTSKPMKGMLTGPVTMLQWSFVRDDQPRDTTALQIALALRDEVVDLEKAGIGMIQIDEPAFREGLPLKAADWPHYLDWAVKAFRISASGVQDDTQIHTHMCYSEFNDILPWIAAMDADVITIETSRSDMELLDGFGEFAYPNDIGPGVYDIHSPRVPRVEEMQRLLRKARGVIPDAQLWVNPDCGLKTRGWPETTLALENMVLAARSLRAEVAAGQKAIAAPA</sequence>
<keyword evidence="5 11" id="KW-0028">Amino-acid biosynthesis</keyword>
<evidence type="ECO:0000256" key="8">
    <source>
        <dbReference type="ARBA" id="ARBA00022737"/>
    </source>
</evidence>
<comment type="similarity">
    <text evidence="3 11">Belongs to the vitamin-B12 independent methionine synthase family.</text>
</comment>
<dbReference type="GO" id="GO:0003871">
    <property type="term" value="F:5-methyltetrahydropteroyltriglutamate-homocysteine S-methyltransferase activity"/>
    <property type="evidence" value="ECO:0007669"/>
    <property type="project" value="UniProtKB-UniRule"/>
</dbReference>
<dbReference type="PIRSF" id="PIRSF000382">
    <property type="entry name" value="MeTrfase_B12_ind"/>
    <property type="match status" value="1"/>
</dbReference>
<dbReference type="Pfam" id="PF01717">
    <property type="entry name" value="Meth_synt_2"/>
    <property type="match status" value="1"/>
</dbReference>
<dbReference type="KEGG" id="har:HEAR2136"/>
<dbReference type="InterPro" id="IPR013215">
    <property type="entry name" value="Cbl-indep_Met_Synth_N"/>
</dbReference>
<dbReference type="Proteomes" id="UP000006697">
    <property type="component" value="Chromosome"/>
</dbReference>
<dbReference type="PANTHER" id="PTHR30519">
    <property type="entry name" value="5-METHYLTETRAHYDROPTEROYLTRIGLUTAMATE--HOMOCYSTEINE METHYLTRANSFERASE"/>
    <property type="match status" value="1"/>
</dbReference>
<dbReference type="InterPro" id="IPR002629">
    <property type="entry name" value="Met_Synth_C/arc"/>
</dbReference>
<feature type="binding site" evidence="11">
    <location>
        <position position="673"/>
    </location>
    <ligand>
        <name>Zn(2+)</name>
        <dbReference type="ChEBI" id="CHEBI:29105"/>
        <note>catalytic</note>
    </ligand>
</feature>
<comment type="cofactor">
    <cofactor evidence="11">
        <name>Zn(2+)</name>
        <dbReference type="ChEBI" id="CHEBI:29105"/>
    </cofactor>
    <text evidence="11">Binds 1 zinc ion per subunit.</text>
</comment>
<dbReference type="NCBIfam" id="TIGR01371">
    <property type="entry name" value="met_syn_B12ind"/>
    <property type="match status" value="1"/>
</dbReference>
<dbReference type="CDD" id="cd03311">
    <property type="entry name" value="CIMS_C_terminal_like"/>
    <property type="match status" value="1"/>
</dbReference>
<feature type="binding site" evidence="12">
    <location>
        <position position="22"/>
    </location>
    <ligand>
        <name>5-methyltetrahydropteroyltri-L-glutamate</name>
        <dbReference type="ChEBI" id="CHEBI:58207"/>
    </ligand>
</feature>
<dbReference type="AlphaFoldDB" id="A4G6Y6"/>
<evidence type="ECO:0000256" key="9">
    <source>
        <dbReference type="ARBA" id="ARBA00022833"/>
    </source>
</evidence>
<evidence type="ECO:0000256" key="12">
    <source>
        <dbReference type="PIRSR" id="PIRSR000382-1"/>
    </source>
</evidence>
<keyword evidence="18" id="KW-1185">Reference proteome</keyword>
<evidence type="ECO:0000256" key="10">
    <source>
        <dbReference type="ARBA" id="ARBA00023167"/>
    </source>
</evidence>
<accession>A4G6Y6</accession>
<evidence type="ECO:0000256" key="2">
    <source>
        <dbReference type="ARBA" id="ARBA00004681"/>
    </source>
</evidence>
<dbReference type="Gene3D" id="3.20.20.210">
    <property type="match status" value="2"/>
</dbReference>
<feature type="binding site" evidence="12">
    <location>
        <position position="120"/>
    </location>
    <ligand>
        <name>5-methyltetrahydropteroyltri-L-glutamate</name>
        <dbReference type="ChEBI" id="CHEBI:58207"/>
    </ligand>
</feature>
<dbReference type="EMBL" id="CU207211">
    <property type="protein sequence ID" value="CAL62273.1"/>
    <property type="molecule type" value="Genomic_DNA"/>
</dbReference>
<feature type="binding site" evidence="11">
    <location>
        <begin position="19"/>
        <end position="22"/>
    </location>
    <ligand>
        <name>5-methyltetrahydropteroyltri-L-glutamate</name>
        <dbReference type="ChEBI" id="CHEBI:58207"/>
    </ligand>
</feature>
<keyword evidence="7 11" id="KW-0479">Metal-binding</keyword>
<evidence type="ECO:0000256" key="1">
    <source>
        <dbReference type="ARBA" id="ARBA00002777"/>
    </source>
</evidence>
<dbReference type="HOGENOM" id="CLU_013175_0_0_4"/>
<feature type="binding site" evidence="11 12">
    <location>
        <begin position="439"/>
        <end position="441"/>
    </location>
    <ligand>
        <name>L-methionine</name>
        <dbReference type="ChEBI" id="CHEBI:57844"/>
    </ligand>
</feature>
<feature type="binding site" evidence="11 12">
    <location>
        <position position="607"/>
    </location>
    <ligand>
        <name>L-homocysteine</name>
        <dbReference type="ChEBI" id="CHEBI:58199"/>
    </ligand>
</feature>
<feature type="binding site" evidence="13">
    <location>
        <position position="651"/>
    </location>
    <ligand>
        <name>Zn(2+)</name>
        <dbReference type="ChEBI" id="CHEBI:29105"/>
        <label>1</label>
        <note>catalytic</note>
    </ligand>
</feature>
<keyword evidence="6 11" id="KW-0808">Transferase</keyword>
<name>A4G6Y6_HERAR</name>
<feature type="binding site" evidence="11">
    <location>
        <position position="734"/>
    </location>
    <ligand>
        <name>Zn(2+)</name>
        <dbReference type="ChEBI" id="CHEBI:29105"/>
        <note>catalytic</note>
    </ligand>
</feature>
<feature type="binding site" evidence="11 12">
    <location>
        <position position="492"/>
    </location>
    <ligand>
        <name>L-methionine</name>
        <dbReference type="ChEBI" id="CHEBI:57844"/>
    </ligand>
</feature>
<keyword evidence="9 11" id="KW-0862">Zinc</keyword>
<feature type="binding site" evidence="11">
    <location>
        <position position="649"/>
    </location>
    <ligand>
        <name>Zn(2+)</name>
        <dbReference type="ChEBI" id="CHEBI:29105"/>
        <note>catalytic</note>
    </ligand>
</feature>
<reference evidence="17 18" key="1">
    <citation type="journal article" date="2007" name="PLoS Genet.">
        <title>A tale of two oxidation states: bacterial colonization of arsenic-rich environments.</title>
        <authorList>
            <person name="Muller D."/>
            <person name="Medigue C."/>
            <person name="Koechler S."/>
            <person name="Barbe V."/>
            <person name="Barakat M."/>
            <person name="Talla E."/>
            <person name="Bonnefoy V."/>
            <person name="Krin E."/>
            <person name="Arsene-Ploetze F."/>
            <person name="Carapito C."/>
            <person name="Chandler M."/>
            <person name="Cournoyer B."/>
            <person name="Cruveiller S."/>
            <person name="Dossat C."/>
            <person name="Duval S."/>
            <person name="Heymann M."/>
            <person name="Leize E."/>
            <person name="Lieutaud A."/>
            <person name="Lievremont D."/>
            <person name="Makita Y."/>
            <person name="Mangenot S."/>
            <person name="Nitschke W."/>
            <person name="Ortet P."/>
            <person name="Perdrial N."/>
            <person name="Schoepp B."/>
            <person name="Siguier N."/>
            <person name="Simeonova D.D."/>
            <person name="Rouy Z."/>
            <person name="Segurens B."/>
            <person name="Turlin E."/>
            <person name="Vallenet D."/>
            <person name="Van Dorsselaer A."/>
            <person name="Weiss S."/>
            <person name="Weissenbach J."/>
            <person name="Lett M.C."/>
            <person name="Danchin A."/>
            <person name="Bertin P.N."/>
        </authorList>
    </citation>
    <scope>NUCLEOTIDE SEQUENCE [LARGE SCALE GENOMIC DNA]</scope>
    <source>
        <strain evidence="18">ULPAs1</strain>
    </source>
</reference>
<feature type="binding site" evidence="11 12">
    <location>
        <begin position="523"/>
        <end position="524"/>
    </location>
    <ligand>
        <name>5-methyltetrahydropteroyltri-L-glutamate</name>
        <dbReference type="ChEBI" id="CHEBI:58207"/>
    </ligand>
</feature>
<feature type="binding site" evidence="11 12">
    <location>
        <position position="569"/>
    </location>
    <ligand>
        <name>5-methyltetrahydropteroyltri-L-glutamate</name>
        <dbReference type="ChEBI" id="CHEBI:58207"/>
    </ligand>
</feature>
<evidence type="ECO:0000313" key="17">
    <source>
        <dbReference type="EMBL" id="CAL62273.1"/>
    </source>
</evidence>
<feature type="binding site" evidence="13">
    <location>
        <position position="649"/>
    </location>
    <ligand>
        <name>Zn(2+)</name>
        <dbReference type="ChEBI" id="CHEBI:29105"/>
        <label>1</label>
        <note>catalytic</note>
    </ligand>
</feature>
<dbReference type="SUPFAM" id="SSF51726">
    <property type="entry name" value="UROD/MetE-like"/>
    <property type="match status" value="2"/>
</dbReference>
<feature type="binding site" evidence="11">
    <location>
        <position position="115"/>
    </location>
    <ligand>
        <name>5-methyltetrahydropteroyltri-L-glutamate</name>
        <dbReference type="ChEBI" id="CHEBI:58207"/>
    </ligand>
</feature>
<proteinExistence type="inferred from homology"/>
<evidence type="ECO:0000313" key="18">
    <source>
        <dbReference type="Proteomes" id="UP000006697"/>
    </source>
</evidence>
<dbReference type="CDD" id="cd03312">
    <property type="entry name" value="CIMS_N_terminal_like"/>
    <property type="match status" value="1"/>
</dbReference>
<dbReference type="FunFam" id="3.20.20.210:FF:000002">
    <property type="entry name" value="5-methyltetrahydropteroyltriglutamate--homocysteine methyltransferase"/>
    <property type="match status" value="1"/>
</dbReference>
<comment type="catalytic activity">
    <reaction evidence="11">
        <text>5-methyltetrahydropteroyltri-L-glutamate + L-homocysteine = tetrahydropteroyltri-L-glutamate + L-methionine</text>
        <dbReference type="Rhea" id="RHEA:21196"/>
        <dbReference type="ChEBI" id="CHEBI:57844"/>
        <dbReference type="ChEBI" id="CHEBI:58140"/>
        <dbReference type="ChEBI" id="CHEBI:58199"/>
        <dbReference type="ChEBI" id="CHEBI:58207"/>
        <dbReference type="EC" id="2.1.1.14"/>
    </reaction>
</comment>
<dbReference type="STRING" id="204773.HEAR2136"/>
<keyword evidence="8 11" id="KW-0677">Repeat</keyword>
<comment type="cofactor">
    <cofactor evidence="13">
        <name>Zn(2+)</name>
        <dbReference type="ChEBI" id="CHEBI:29105"/>
    </cofactor>
    <text evidence="13">Binds 2 Zn(2+) ions per subunit.</text>
</comment>
<dbReference type="GO" id="GO:0009086">
    <property type="term" value="P:methionine biosynthetic process"/>
    <property type="evidence" value="ECO:0007669"/>
    <property type="project" value="UniProtKB-UniRule"/>
</dbReference>
<dbReference type="Pfam" id="PF08267">
    <property type="entry name" value="Meth_synt_1"/>
    <property type="match status" value="1"/>
</dbReference>
<dbReference type="EC" id="2.1.1.14" evidence="11"/>
<evidence type="ECO:0000256" key="14">
    <source>
        <dbReference type="PIRSR" id="PIRSR000382-3"/>
    </source>
</evidence>
<feature type="domain" description="Cobalamin-independent methionine synthase MetE C-terminal/archaeal" evidence="15">
    <location>
        <begin position="434"/>
        <end position="756"/>
    </location>
</feature>
<dbReference type="NCBIfam" id="NF003556">
    <property type="entry name" value="PRK05222.1"/>
    <property type="match status" value="1"/>
</dbReference>
<evidence type="ECO:0000259" key="15">
    <source>
        <dbReference type="Pfam" id="PF01717"/>
    </source>
</evidence>
<feature type="active site" description="Proton donor" evidence="11 14">
    <location>
        <position position="702"/>
    </location>
</feature>
<evidence type="ECO:0000256" key="11">
    <source>
        <dbReference type="HAMAP-Rule" id="MF_00172"/>
    </source>
</evidence>
<protein>
    <recommendedName>
        <fullName evidence="11">5-methyltetrahydropteroyltriglutamate--homocysteine methyltransferase</fullName>
        <ecNumber evidence="11">2.1.1.14</ecNumber>
    </recommendedName>
    <alternativeName>
        <fullName evidence="11">Cobalamin-independent methionine synthase</fullName>
    </alternativeName>
    <alternativeName>
        <fullName evidence="11">Methionine synthase, vitamin-B12 independent isozyme</fullName>
    </alternativeName>
</protein>
<dbReference type="HAMAP" id="MF_00172">
    <property type="entry name" value="Meth_synth"/>
    <property type="match status" value="1"/>
</dbReference>
<keyword evidence="10 11" id="KW-0486">Methionine biosynthesis</keyword>
<evidence type="ECO:0000256" key="4">
    <source>
        <dbReference type="ARBA" id="ARBA00022603"/>
    </source>
</evidence>